<evidence type="ECO:0000313" key="15">
    <source>
        <dbReference type="Proteomes" id="UP000265882"/>
    </source>
</evidence>
<dbReference type="GO" id="GO:0002189">
    <property type="term" value="C:ribose phosphate diphosphokinase complex"/>
    <property type="evidence" value="ECO:0007669"/>
    <property type="project" value="TreeGrafter"/>
</dbReference>
<comment type="subcellular location">
    <subcellularLocation>
        <location evidence="12">Cytoplasm</location>
    </subcellularLocation>
</comment>
<evidence type="ECO:0000256" key="7">
    <source>
        <dbReference type="ARBA" id="ARBA00022840"/>
    </source>
</evidence>
<feature type="binding site" evidence="12">
    <location>
        <position position="131"/>
    </location>
    <ligand>
        <name>Mg(2+)</name>
        <dbReference type="ChEBI" id="CHEBI:18420"/>
    </ligand>
</feature>
<dbReference type="GO" id="GO:0000287">
    <property type="term" value="F:magnesium ion binding"/>
    <property type="evidence" value="ECO:0007669"/>
    <property type="project" value="UniProtKB-UniRule"/>
</dbReference>
<evidence type="ECO:0000256" key="9">
    <source>
        <dbReference type="ARBA" id="ARBA00049535"/>
    </source>
</evidence>
<reference evidence="14 15" key="1">
    <citation type="journal article" date="2017" name="ISME J.">
        <title>Energy and carbon metabolisms in a deep terrestrial subsurface fluid microbial community.</title>
        <authorList>
            <person name="Momper L."/>
            <person name="Jungbluth S.P."/>
            <person name="Lee M.D."/>
            <person name="Amend J.P."/>
        </authorList>
    </citation>
    <scope>NUCLEOTIDE SEQUENCE [LARGE SCALE GENOMIC DNA]</scope>
    <source>
        <strain evidence="14">SURF_5</strain>
    </source>
</reference>
<comment type="cofactor">
    <cofactor evidence="12">
        <name>Mg(2+)</name>
        <dbReference type="ChEBI" id="CHEBI:18420"/>
    </cofactor>
    <text evidence="12">Binds 2 Mg(2+) ions per subunit.</text>
</comment>
<dbReference type="Pfam" id="PF13793">
    <property type="entry name" value="Pribosyltran_N"/>
    <property type="match status" value="1"/>
</dbReference>
<evidence type="ECO:0000256" key="4">
    <source>
        <dbReference type="ARBA" id="ARBA00022727"/>
    </source>
</evidence>
<feature type="binding site" evidence="12">
    <location>
        <begin position="38"/>
        <end position="40"/>
    </location>
    <ligand>
        <name>ATP</name>
        <dbReference type="ChEBI" id="CHEBI:30616"/>
    </ligand>
</feature>
<proteinExistence type="inferred from homology"/>
<evidence type="ECO:0000256" key="2">
    <source>
        <dbReference type="ARBA" id="ARBA00022679"/>
    </source>
</evidence>
<dbReference type="Pfam" id="PF14572">
    <property type="entry name" value="Pribosyl_synth"/>
    <property type="match status" value="1"/>
</dbReference>
<dbReference type="GO" id="GO:0016301">
    <property type="term" value="F:kinase activity"/>
    <property type="evidence" value="ECO:0007669"/>
    <property type="project" value="UniProtKB-KW"/>
</dbReference>
<dbReference type="PANTHER" id="PTHR10210:SF32">
    <property type="entry name" value="RIBOSE-PHOSPHATE PYROPHOSPHOKINASE 2"/>
    <property type="match status" value="1"/>
</dbReference>
<comment type="caution">
    <text evidence="14">The sequence shown here is derived from an EMBL/GenBank/DDBJ whole genome shotgun (WGS) entry which is preliminary data.</text>
</comment>
<dbReference type="GO" id="GO:0006015">
    <property type="term" value="P:5-phosphoribose 1-diphosphate biosynthetic process"/>
    <property type="evidence" value="ECO:0007669"/>
    <property type="project" value="UniProtKB-UniRule"/>
</dbReference>
<gene>
    <name evidence="12" type="primary">prs</name>
    <name evidence="14" type="ORF">C4520_21165</name>
</gene>
<dbReference type="GO" id="GO:0005524">
    <property type="term" value="F:ATP binding"/>
    <property type="evidence" value="ECO:0007669"/>
    <property type="project" value="UniProtKB-KW"/>
</dbReference>
<evidence type="ECO:0000256" key="12">
    <source>
        <dbReference type="HAMAP-Rule" id="MF_00583"/>
    </source>
</evidence>
<dbReference type="FunFam" id="3.40.50.2020:FF:000001">
    <property type="entry name" value="Ribose-phosphate pyrophosphokinase"/>
    <property type="match status" value="1"/>
</dbReference>
<comment type="catalytic activity">
    <reaction evidence="9 12">
        <text>D-ribose 5-phosphate + ATP = 5-phospho-alpha-D-ribose 1-diphosphate + AMP + H(+)</text>
        <dbReference type="Rhea" id="RHEA:15609"/>
        <dbReference type="ChEBI" id="CHEBI:15378"/>
        <dbReference type="ChEBI" id="CHEBI:30616"/>
        <dbReference type="ChEBI" id="CHEBI:58017"/>
        <dbReference type="ChEBI" id="CHEBI:78346"/>
        <dbReference type="ChEBI" id="CHEBI:456215"/>
        <dbReference type="EC" id="2.7.6.1"/>
    </reaction>
</comment>
<dbReference type="EC" id="2.7.6.1" evidence="12"/>
<evidence type="ECO:0000256" key="10">
    <source>
        <dbReference type="ARBA" id="ARBA00054914"/>
    </source>
</evidence>
<dbReference type="AlphaFoldDB" id="A0A3A4MWF7"/>
<keyword evidence="12" id="KW-0963">Cytoplasm</keyword>
<evidence type="ECO:0000256" key="3">
    <source>
        <dbReference type="ARBA" id="ARBA00022723"/>
    </source>
</evidence>
<comment type="subunit">
    <text evidence="12">Homohexamer.</text>
</comment>
<keyword evidence="3 12" id="KW-0479">Metal-binding</keyword>
<dbReference type="PANTHER" id="PTHR10210">
    <property type="entry name" value="RIBOSE-PHOSPHATE DIPHOSPHOKINASE FAMILY MEMBER"/>
    <property type="match status" value="1"/>
</dbReference>
<keyword evidence="8 12" id="KW-0460">Magnesium</keyword>
<dbReference type="InterPro" id="IPR000836">
    <property type="entry name" value="PRTase_dom"/>
</dbReference>
<evidence type="ECO:0000259" key="13">
    <source>
        <dbReference type="Pfam" id="PF13793"/>
    </source>
</evidence>
<evidence type="ECO:0000256" key="1">
    <source>
        <dbReference type="ARBA" id="ARBA00004996"/>
    </source>
</evidence>
<dbReference type="GO" id="GO:0005737">
    <property type="term" value="C:cytoplasm"/>
    <property type="evidence" value="ECO:0007669"/>
    <property type="project" value="UniProtKB-SubCell"/>
</dbReference>
<accession>A0A3A4MWF7</accession>
<evidence type="ECO:0000256" key="8">
    <source>
        <dbReference type="ARBA" id="ARBA00022842"/>
    </source>
</evidence>
<dbReference type="UniPathway" id="UPA00087">
    <property type="reaction ID" value="UER00172"/>
</dbReference>
<name>A0A3A4MWF7_ABYX5</name>
<dbReference type="CDD" id="cd06223">
    <property type="entry name" value="PRTases_typeI"/>
    <property type="match status" value="1"/>
</dbReference>
<feature type="binding site" evidence="12">
    <location>
        <position position="220"/>
    </location>
    <ligand>
        <name>D-ribose 5-phosphate</name>
        <dbReference type="ChEBI" id="CHEBI:78346"/>
    </ligand>
</feature>
<dbReference type="HAMAP" id="MF_00583_B">
    <property type="entry name" value="RibP_PPkinase_B"/>
    <property type="match status" value="1"/>
</dbReference>
<feature type="active site" evidence="12">
    <location>
        <position position="193"/>
    </location>
</feature>
<dbReference type="InterPro" id="IPR005946">
    <property type="entry name" value="Rib-P_diPkinase"/>
</dbReference>
<evidence type="ECO:0000256" key="5">
    <source>
        <dbReference type="ARBA" id="ARBA00022741"/>
    </source>
</evidence>
<comment type="function">
    <text evidence="10 12">Involved in the biosynthesis of the central metabolite phospho-alpha-D-ribosyl-1-pyrophosphate (PRPP) via the transfer of pyrophosphoryl group from ATP to 1-hydroxyl of ribose-5-phosphate (Rib-5-P).</text>
</comment>
<dbReference type="InterPro" id="IPR029057">
    <property type="entry name" value="PRTase-like"/>
</dbReference>
<keyword evidence="6 12" id="KW-0418">Kinase</keyword>
<feature type="binding site" evidence="12">
    <location>
        <position position="170"/>
    </location>
    <ligand>
        <name>Mg(2+)</name>
        <dbReference type="ChEBI" id="CHEBI:18420"/>
    </ligand>
</feature>
<comment type="pathway">
    <text evidence="1 12">Metabolic intermediate biosynthesis; 5-phospho-alpha-D-ribose 1-diphosphate biosynthesis; 5-phospho-alpha-D-ribose 1-diphosphate from D-ribose 5-phosphate (route I): step 1/1.</text>
</comment>
<comment type="caution">
    <text evidence="12">Lacks conserved residue(s) required for the propagation of feature annotation.</text>
</comment>
<dbReference type="EMBL" id="QZKU01000143">
    <property type="protein sequence ID" value="RJP14517.1"/>
    <property type="molecule type" value="Genomic_DNA"/>
</dbReference>
<dbReference type="SUPFAM" id="SSF53271">
    <property type="entry name" value="PRTase-like"/>
    <property type="match status" value="1"/>
</dbReference>
<dbReference type="GO" id="GO:0004749">
    <property type="term" value="F:ribose phosphate diphosphokinase activity"/>
    <property type="evidence" value="ECO:0007669"/>
    <property type="project" value="UniProtKB-UniRule"/>
</dbReference>
<dbReference type="Gene3D" id="3.40.50.2020">
    <property type="match status" value="2"/>
</dbReference>
<dbReference type="GO" id="GO:0006164">
    <property type="term" value="P:purine nucleotide biosynthetic process"/>
    <property type="evidence" value="ECO:0007669"/>
    <property type="project" value="TreeGrafter"/>
</dbReference>
<comment type="similarity">
    <text evidence="11 12">Belongs to the ribose-phosphate pyrophosphokinase family. Class I subfamily.</text>
</comment>
<evidence type="ECO:0000256" key="6">
    <source>
        <dbReference type="ARBA" id="ARBA00022777"/>
    </source>
</evidence>
<dbReference type="InterPro" id="IPR037515">
    <property type="entry name" value="Rib-P_diPkinase_bac"/>
</dbReference>
<protein>
    <recommendedName>
        <fullName evidence="12">Ribose-phosphate pyrophosphokinase</fullName>
        <shortName evidence="12">RPPK</shortName>
        <ecNumber evidence="12">2.7.6.1</ecNumber>
    </recommendedName>
    <alternativeName>
        <fullName evidence="12">5-phospho-D-ribosyl alpha-1-diphosphate synthase</fullName>
    </alternativeName>
    <alternativeName>
        <fullName evidence="12">Phosphoribosyl diphosphate synthase</fullName>
    </alternativeName>
    <alternativeName>
        <fullName evidence="12">Phosphoribosyl pyrophosphate synthase</fullName>
        <shortName evidence="12">P-Rib-PP synthase</shortName>
        <shortName evidence="12">PRPP synthase</shortName>
        <shortName evidence="12">PRPPase</shortName>
    </alternativeName>
</protein>
<dbReference type="NCBIfam" id="TIGR01251">
    <property type="entry name" value="ribP_PPkin"/>
    <property type="match status" value="1"/>
</dbReference>
<keyword evidence="7 12" id="KW-0067">ATP-binding</keyword>
<feature type="binding site" evidence="12">
    <location>
        <position position="195"/>
    </location>
    <ligand>
        <name>D-ribose 5-phosphate</name>
        <dbReference type="ChEBI" id="CHEBI:78346"/>
    </ligand>
</feature>
<dbReference type="InterPro" id="IPR029099">
    <property type="entry name" value="Pribosyltran_N"/>
</dbReference>
<dbReference type="SMART" id="SM01400">
    <property type="entry name" value="Pribosyltran_N"/>
    <property type="match status" value="1"/>
</dbReference>
<keyword evidence="4 12" id="KW-0545">Nucleotide biosynthesis</keyword>
<evidence type="ECO:0000256" key="11">
    <source>
        <dbReference type="ARBA" id="ARBA00061444"/>
    </source>
</evidence>
<sequence length="313" mass="33923">MGDQLKIFSGSAHPELAREICNIIEMPLGQMTIHKFSNDNIKVKIEENVRNADVFVVQPSTIPVNEGLVELLIIIDAIKHASASRITAVLPYYPYARSDKKDEPRISITARLVADLLETAGANRILTMDLHSPQIQGFCRIPADQLIALPILCDYFAGKMQNNYVVVAADAGGVKNSAGYAARLQQPLAIIDKRRFADDEKASVLNIVGDVRGKKAIIFDDEISTGGTLVEAVEELLAFGATEVSAGIVHPVLVGNAIKKLAGSKLKELVVTNTLPVPPEKKLDNITVLSVAPLFAEAIRRIHDGESVSALFR</sequence>
<dbReference type="Proteomes" id="UP000265882">
    <property type="component" value="Unassembled WGS sequence"/>
</dbReference>
<feature type="domain" description="Ribose-phosphate pyrophosphokinase N-terminal" evidence="13">
    <location>
        <begin position="5"/>
        <end position="121"/>
    </location>
</feature>
<dbReference type="NCBIfam" id="NF002320">
    <property type="entry name" value="PRK01259.1"/>
    <property type="match status" value="1"/>
</dbReference>
<keyword evidence="2 12" id="KW-0808">Transferase</keyword>
<evidence type="ECO:0000313" key="14">
    <source>
        <dbReference type="EMBL" id="RJP14517.1"/>
    </source>
</evidence>
<keyword evidence="5 12" id="KW-0547">Nucleotide-binding</keyword>
<organism evidence="14 15">
    <name type="scientific">Abyssobacteria bacterium (strain SURF_5)</name>
    <dbReference type="NCBI Taxonomy" id="2093360"/>
    <lineage>
        <taxon>Bacteria</taxon>
        <taxon>Pseudomonadati</taxon>
        <taxon>Candidatus Hydrogenedentota</taxon>
        <taxon>Candidatus Abyssobacteria</taxon>
    </lineage>
</organism>